<dbReference type="Proteomes" id="UP000823941">
    <property type="component" value="Chromosome 13"/>
</dbReference>
<dbReference type="PANTHER" id="PTHR10188:SF6">
    <property type="entry name" value="N(4)-(BETA-N-ACETYLGLUCOSAMINYL)-L-ASPARAGINASE"/>
    <property type="match status" value="1"/>
</dbReference>
<comment type="caution">
    <text evidence="3">The sequence shown here is derived from an EMBL/GenBank/DDBJ whole genome shotgun (WGS) entry which is preliminary data.</text>
</comment>
<organism evidence="3 4">
    <name type="scientific">Plutella xylostella</name>
    <name type="common">Diamondback moth</name>
    <name type="synonym">Plutella maculipennis</name>
    <dbReference type="NCBI Taxonomy" id="51655"/>
    <lineage>
        <taxon>Eukaryota</taxon>
        <taxon>Metazoa</taxon>
        <taxon>Ecdysozoa</taxon>
        <taxon>Arthropoda</taxon>
        <taxon>Hexapoda</taxon>
        <taxon>Insecta</taxon>
        <taxon>Pterygota</taxon>
        <taxon>Neoptera</taxon>
        <taxon>Endopterygota</taxon>
        <taxon>Lepidoptera</taxon>
        <taxon>Glossata</taxon>
        <taxon>Ditrysia</taxon>
        <taxon>Yponomeutoidea</taxon>
        <taxon>Plutellidae</taxon>
        <taxon>Plutella</taxon>
    </lineage>
</organism>
<feature type="signal peptide" evidence="2">
    <location>
        <begin position="1"/>
        <end position="20"/>
    </location>
</feature>
<dbReference type="Pfam" id="PF01112">
    <property type="entry name" value="Asparaginase_2"/>
    <property type="match status" value="1"/>
</dbReference>
<comment type="similarity">
    <text evidence="1">Belongs to the Ntn-hydrolase family.</text>
</comment>
<dbReference type="SUPFAM" id="SSF56235">
    <property type="entry name" value="N-terminal nucleophile aminohydrolases (Ntn hydrolases)"/>
    <property type="match status" value="1"/>
</dbReference>
<dbReference type="InterPro" id="IPR029055">
    <property type="entry name" value="Ntn_hydrolases_N"/>
</dbReference>
<name>A0ABQ7QMQ7_PLUXY</name>
<dbReference type="PANTHER" id="PTHR10188">
    <property type="entry name" value="L-ASPARAGINASE"/>
    <property type="match status" value="1"/>
</dbReference>
<sequence length="391" mass="41675">MYATSVALFIVCFLTGTARSDPRNVPMAITTWTFKNATLRAWDVLSNNGSALDAIEQGVAVCECEQCDGTVGYGGSPDEDGETTLDALIMNGKTMNVGAVGGLRRVKNAISVARHVLEHTRHSFLVGDQATEFAVQMGFHEESLTTPDSKKMWMEWHNAKNCQPNFWFNVLPDPLKHCGPYSIPPKGGPVCPSTTCMPDTTTSTCQPPKVPVPPPCPAKKGFPCRACRRAAPRPRAPRSASLPIDRFNHDTIGMIAIDRKGNMAAGTSTNGVKFKIPGRIGDSPIPGSGAYVDNEVGGATATGDGDIMLRFLPSFVAVEEMRRGAAPGAAAAAAVARVARYHPSFMGAVVAMDRHGNTGAACHGIPAFPYFVSDPGNLQEPVQMRTVKCTL</sequence>
<reference evidence="3 4" key="1">
    <citation type="submission" date="2021-06" db="EMBL/GenBank/DDBJ databases">
        <title>A haploid diamondback moth (Plutella xylostella L.) genome assembly resolves 31 chromosomes and identifies a diamide resistance mutation.</title>
        <authorList>
            <person name="Ward C.M."/>
            <person name="Perry K.D."/>
            <person name="Baker G."/>
            <person name="Powis K."/>
            <person name="Heckel D.G."/>
            <person name="Baxter S.W."/>
        </authorList>
    </citation>
    <scope>NUCLEOTIDE SEQUENCE [LARGE SCALE GENOMIC DNA]</scope>
    <source>
        <strain evidence="3 4">LV</strain>
        <tissue evidence="3">Single pupa</tissue>
    </source>
</reference>
<keyword evidence="4" id="KW-1185">Reference proteome</keyword>
<evidence type="ECO:0000256" key="1">
    <source>
        <dbReference type="ARBA" id="ARBA00010872"/>
    </source>
</evidence>
<evidence type="ECO:0000256" key="2">
    <source>
        <dbReference type="SAM" id="SignalP"/>
    </source>
</evidence>
<dbReference type="Gene3D" id="3.60.20.30">
    <property type="entry name" value="(Glycosyl)asparaginase"/>
    <property type="match status" value="1"/>
</dbReference>
<gene>
    <name evidence="3" type="ORF">JYU34_009333</name>
</gene>
<proteinExistence type="inferred from homology"/>
<evidence type="ECO:0008006" key="5">
    <source>
        <dbReference type="Google" id="ProtNLM"/>
    </source>
</evidence>
<dbReference type="InterPro" id="IPR000246">
    <property type="entry name" value="Peptidase_T2"/>
</dbReference>
<dbReference type="EMBL" id="JAHIBW010000013">
    <property type="protein sequence ID" value="KAG7305288.1"/>
    <property type="molecule type" value="Genomic_DNA"/>
</dbReference>
<protein>
    <recommendedName>
        <fullName evidence="5">N(4)-(Beta-N-acetylglucosaminyl)-L-asparaginase</fullName>
    </recommendedName>
</protein>
<accession>A0ABQ7QMQ7</accession>
<evidence type="ECO:0000313" key="4">
    <source>
        <dbReference type="Proteomes" id="UP000823941"/>
    </source>
</evidence>
<evidence type="ECO:0000313" key="3">
    <source>
        <dbReference type="EMBL" id="KAG7305288.1"/>
    </source>
</evidence>
<feature type="chain" id="PRO_5046771005" description="N(4)-(Beta-N-acetylglucosaminyl)-L-asparaginase" evidence="2">
    <location>
        <begin position="21"/>
        <end position="391"/>
    </location>
</feature>
<dbReference type="CDD" id="cd04513">
    <property type="entry name" value="Glycosylasparaginase"/>
    <property type="match status" value="1"/>
</dbReference>
<keyword evidence="2" id="KW-0732">Signal</keyword>